<dbReference type="GO" id="GO:0031012">
    <property type="term" value="C:extracellular matrix"/>
    <property type="evidence" value="ECO:0007669"/>
    <property type="project" value="InterPro"/>
</dbReference>
<keyword evidence="5" id="KW-0732">Signal</keyword>
<dbReference type="RefSeq" id="WP_141646938.1">
    <property type="nucleotide sequence ID" value="NZ_VIFM01000197.1"/>
</dbReference>
<keyword evidence="4" id="KW-0862">Zinc</keyword>
<name>A0A540WQM9_9BACT</name>
<dbReference type="InterPro" id="IPR001818">
    <property type="entry name" value="Pept_M10_metallopeptidase"/>
</dbReference>
<dbReference type="OrthoDB" id="5289073at2"/>
<comment type="caution">
    <text evidence="7">The sequence shown here is derived from an EMBL/GenBank/DDBJ whole genome shotgun (WGS) entry which is preliminary data.</text>
</comment>
<feature type="chain" id="PRO_5021961483" evidence="5">
    <location>
        <begin position="20"/>
        <end position="274"/>
    </location>
</feature>
<sequence>MRSVRFVGLCLGVSVLLSACGSVEQEPAGAPAGTSDAAFEEFKSRAYREPDSNVYVVPPDLAFDGDTALRAYHDRYVRRDGLGTREDALAVGCPNGVLVMWGATAVRDLRYCVSRSFGTRQADVIAAMSSAAKAWEAVAGVNFIHESSLDGACIASQEGVVFDIRPVNTGGQYLARAFFPNAARSARSLLIDNTAFGNIAPLTLRGLLRHELGHVLGFVHEPGSVLCPRTTGTCMLTETPDPNSVMVNYSCGVTAGDLVLSAQDETAVGFLYPL</sequence>
<evidence type="ECO:0000256" key="3">
    <source>
        <dbReference type="ARBA" id="ARBA00022801"/>
    </source>
</evidence>
<evidence type="ECO:0000259" key="6">
    <source>
        <dbReference type="Pfam" id="PF00413"/>
    </source>
</evidence>
<dbReference type="GO" id="GO:0006508">
    <property type="term" value="P:proteolysis"/>
    <property type="evidence" value="ECO:0007669"/>
    <property type="project" value="UniProtKB-KW"/>
</dbReference>
<evidence type="ECO:0000313" key="8">
    <source>
        <dbReference type="Proteomes" id="UP000315369"/>
    </source>
</evidence>
<evidence type="ECO:0000256" key="1">
    <source>
        <dbReference type="ARBA" id="ARBA00022670"/>
    </source>
</evidence>
<protein>
    <submittedName>
        <fullName evidence="7">Matrixin family metalloprotease</fullName>
    </submittedName>
</protein>
<organism evidence="7 8">
    <name type="scientific">Myxococcus llanfairpwllgwyngyllgogerychwyrndrobwllllantysiliogogogochensis</name>
    <dbReference type="NCBI Taxonomy" id="2590453"/>
    <lineage>
        <taxon>Bacteria</taxon>
        <taxon>Pseudomonadati</taxon>
        <taxon>Myxococcota</taxon>
        <taxon>Myxococcia</taxon>
        <taxon>Myxococcales</taxon>
        <taxon>Cystobacterineae</taxon>
        <taxon>Myxococcaceae</taxon>
        <taxon>Myxococcus</taxon>
    </lineage>
</organism>
<dbReference type="Pfam" id="PF00413">
    <property type="entry name" value="Peptidase_M10"/>
    <property type="match status" value="1"/>
</dbReference>
<keyword evidence="2" id="KW-0479">Metal-binding</keyword>
<keyword evidence="3" id="KW-0378">Hydrolase</keyword>
<dbReference type="PROSITE" id="PS51257">
    <property type="entry name" value="PROKAR_LIPOPROTEIN"/>
    <property type="match status" value="1"/>
</dbReference>
<dbReference type="AlphaFoldDB" id="A0A540WQM9"/>
<gene>
    <name evidence="7" type="ORF">FJV41_34975</name>
</gene>
<dbReference type="SUPFAM" id="SSF55486">
    <property type="entry name" value="Metalloproteases ('zincins'), catalytic domain"/>
    <property type="match status" value="1"/>
</dbReference>
<dbReference type="GO" id="GO:0004222">
    <property type="term" value="F:metalloendopeptidase activity"/>
    <property type="evidence" value="ECO:0007669"/>
    <property type="project" value="InterPro"/>
</dbReference>
<evidence type="ECO:0000256" key="4">
    <source>
        <dbReference type="ARBA" id="ARBA00022833"/>
    </source>
</evidence>
<feature type="signal peptide" evidence="5">
    <location>
        <begin position="1"/>
        <end position="19"/>
    </location>
</feature>
<accession>A0A540WQM9</accession>
<dbReference type="EMBL" id="VIFM01000197">
    <property type="protein sequence ID" value="TQF11313.1"/>
    <property type="molecule type" value="Genomic_DNA"/>
</dbReference>
<evidence type="ECO:0000313" key="7">
    <source>
        <dbReference type="EMBL" id="TQF11313.1"/>
    </source>
</evidence>
<keyword evidence="8" id="KW-1185">Reference proteome</keyword>
<dbReference type="Gene3D" id="3.40.390.10">
    <property type="entry name" value="Collagenase (Catalytic Domain)"/>
    <property type="match status" value="1"/>
</dbReference>
<feature type="domain" description="Peptidase M10 metallopeptidase" evidence="6">
    <location>
        <begin position="108"/>
        <end position="229"/>
    </location>
</feature>
<proteinExistence type="predicted"/>
<dbReference type="GO" id="GO:0008270">
    <property type="term" value="F:zinc ion binding"/>
    <property type="evidence" value="ECO:0007669"/>
    <property type="project" value="InterPro"/>
</dbReference>
<reference evidence="7 8" key="1">
    <citation type="submission" date="2019-06" db="EMBL/GenBank/DDBJ databases">
        <authorList>
            <person name="Livingstone P."/>
            <person name="Whitworth D."/>
        </authorList>
    </citation>
    <scope>NUCLEOTIDE SEQUENCE [LARGE SCALE GENOMIC DNA]</scope>
    <source>
        <strain evidence="7 8">AM401</strain>
    </source>
</reference>
<dbReference type="InterPro" id="IPR024079">
    <property type="entry name" value="MetalloPept_cat_dom_sf"/>
</dbReference>
<keyword evidence="7" id="KW-0482">Metalloprotease</keyword>
<evidence type="ECO:0000256" key="2">
    <source>
        <dbReference type="ARBA" id="ARBA00022723"/>
    </source>
</evidence>
<keyword evidence="1 7" id="KW-0645">Protease</keyword>
<dbReference type="Proteomes" id="UP000315369">
    <property type="component" value="Unassembled WGS sequence"/>
</dbReference>
<evidence type="ECO:0000256" key="5">
    <source>
        <dbReference type="SAM" id="SignalP"/>
    </source>
</evidence>